<dbReference type="PROSITE" id="PS51918">
    <property type="entry name" value="RADICAL_SAM"/>
    <property type="match status" value="1"/>
</dbReference>
<feature type="binding site" evidence="13">
    <location>
        <position position="187"/>
    </location>
    <ligand>
        <name>[4Fe-4S] cluster</name>
        <dbReference type="ChEBI" id="CHEBI:49883"/>
        <label>2</label>
        <note>4Fe-4S-S-AdoMet</note>
    </ligand>
</feature>
<dbReference type="SFLD" id="SFLDF00273">
    <property type="entry name" value="(dimethylallyl)adenosine_tRNA"/>
    <property type="match status" value="1"/>
</dbReference>
<feature type="binding site" evidence="13">
    <location>
        <position position="42"/>
    </location>
    <ligand>
        <name>[4Fe-4S] cluster</name>
        <dbReference type="ChEBI" id="CHEBI:49883"/>
        <label>1</label>
    </ligand>
</feature>
<dbReference type="EC" id="2.8.4.3" evidence="9 13"/>
<keyword evidence="2 13" id="KW-0004">4Fe-4S</keyword>
<proteinExistence type="inferred from homology"/>
<accession>A0A327NJG8</accession>
<comment type="catalytic activity">
    <reaction evidence="13">
        <text>N(6)-dimethylallyladenosine(37) in tRNA + (sulfur carrier)-SH + AH2 + 2 S-adenosyl-L-methionine = 2-methylsulfanyl-N(6)-dimethylallyladenosine(37) in tRNA + (sulfur carrier)-H + 5'-deoxyadenosine + L-methionine + A + S-adenosyl-L-homocysteine + 2 H(+)</text>
        <dbReference type="Rhea" id="RHEA:37067"/>
        <dbReference type="Rhea" id="RHEA-COMP:10375"/>
        <dbReference type="Rhea" id="RHEA-COMP:10376"/>
        <dbReference type="Rhea" id="RHEA-COMP:14737"/>
        <dbReference type="Rhea" id="RHEA-COMP:14739"/>
        <dbReference type="ChEBI" id="CHEBI:13193"/>
        <dbReference type="ChEBI" id="CHEBI:15378"/>
        <dbReference type="ChEBI" id="CHEBI:17319"/>
        <dbReference type="ChEBI" id="CHEBI:17499"/>
        <dbReference type="ChEBI" id="CHEBI:29917"/>
        <dbReference type="ChEBI" id="CHEBI:57844"/>
        <dbReference type="ChEBI" id="CHEBI:57856"/>
        <dbReference type="ChEBI" id="CHEBI:59789"/>
        <dbReference type="ChEBI" id="CHEBI:64428"/>
        <dbReference type="ChEBI" id="CHEBI:74415"/>
        <dbReference type="ChEBI" id="CHEBI:74417"/>
        <dbReference type="EC" id="2.8.4.3"/>
    </reaction>
</comment>
<protein>
    <recommendedName>
        <fullName evidence="10 13">tRNA-2-methylthio-N(6)-dimethylallyladenosine synthase</fullName>
        <ecNumber evidence="9 13">2.8.4.3</ecNumber>
    </recommendedName>
    <alternativeName>
        <fullName evidence="12 13">(Dimethylallyl)adenosine tRNA methylthiotransferase MiaB</fullName>
    </alternativeName>
    <alternativeName>
        <fullName evidence="11 13">tRNA-i(6)A37 methylthiotransferase</fullName>
    </alternativeName>
</protein>
<dbReference type="NCBIfam" id="TIGR00089">
    <property type="entry name" value="MiaB/RimO family radical SAM methylthiotransferase"/>
    <property type="match status" value="1"/>
</dbReference>
<sequence length="494" mass="55985">MTLIPELTILQPADKEQIDLPRTSEEELAVGKKRLYIESYGCQMNFADSEIVAAVMRNAGFATTATAEDADVIFLNTCAIRDNAEQKVRNRLKHLTGLKRQKPELLVGMLGCMAERLKTKLLEEEKVVDIVAGPDAYRDIPKLVEEAESGQKAVNVFLSREETYADISPIRLNSNGVTAFVSIMRGCDNMCSFCVVPFTRGRERSRDPHSIVREAQDLFDRGYREVTLLGQNVDSYKWVLGARSEERGEESASETPHSSLPAPNTTTFAHLLEMVALIHPDLRVRFSTSHPKDITDDVLHTMARYDNICNYIHLPAQSGNSRVLKLMNRTYDRPWYIGKIDRIREILGEDCGISTDMISGFCTETEDEHQESLSLMDYVHYDYAYMFAYSERPGTLAAKKYADDIPEDVKKRRLNEIIARQLAHSSERNQRHIGQVQRVLIEGPSKRSDDFLCGRNDQNKMVVFPRGNHQKGEYVHVLVTECTSATLRGDVVNE</sequence>
<evidence type="ECO:0000313" key="17">
    <source>
        <dbReference type="EMBL" id="RAI74176.1"/>
    </source>
</evidence>
<evidence type="ECO:0000256" key="12">
    <source>
        <dbReference type="ARBA" id="ARBA00081141"/>
    </source>
</evidence>
<dbReference type="InterPro" id="IPR023404">
    <property type="entry name" value="rSAM_horseshoe"/>
</dbReference>
<dbReference type="SMART" id="SM00729">
    <property type="entry name" value="Elp3"/>
    <property type="match status" value="1"/>
</dbReference>
<reference evidence="17 18" key="1">
    <citation type="submission" date="2018-06" db="EMBL/GenBank/DDBJ databases">
        <title>Spirosoma sp. HMF3257 Genome sequencing and assembly.</title>
        <authorList>
            <person name="Kang H."/>
            <person name="Cha I."/>
            <person name="Kim H."/>
            <person name="Kang J."/>
            <person name="Joh K."/>
        </authorList>
    </citation>
    <scope>NUCLEOTIDE SEQUENCE [LARGE SCALE GENOMIC DNA]</scope>
    <source>
        <strain evidence="17 18">HMF3257</strain>
    </source>
</reference>
<dbReference type="InterPro" id="IPR006638">
    <property type="entry name" value="Elp3/MiaA/NifB-like_rSAM"/>
</dbReference>
<dbReference type="SUPFAM" id="SSF102114">
    <property type="entry name" value="Radical SAM enzymes"/>
    <property type="match status" value="1"/>
</dbReference>
<dbReference type="SFLD" id="SFLDS00029">
    <property type="entry name" value="Radical_SAM"/>
    <property type="match status" value="1"/>
</dbReference>
<dbReference type="NCBIfam" id="TIGR01574">
    <property type="entry name" value="miaB-methiolase"/>
    <property type="match status" value="1"/>
</dbReference>
<dbReference type="InterPro" id="IPR005839">
    <property type="entry name" value="Methylthiotransferase"/>
</dbReference>
<comment type="function">
    <text evidence="1 13">Catalyzes the methylthiolation of N6-(dimethylallyl)adenosine (i(6)A), leading to the formation of 2-methylthio-N6-(dimethylallyl)adenosine (ms(2)i(6)A) at position 37 in tRNAs that read codons beginning with uridine.</text>
</comment>
<dbReference type="RefSeq" id="WP_111341046.1">
    <property type="nucleotide sequence ID" value="NZ_QLII01000001.1"/>
</dbReference>
<dbReference type="PANTHER" id="PTHR43020:SF2">
    <property type="entry name" value="MITOCHONDRIAL TRNA METHYLTHIOTRANSFERASE CDK5RAP1"/>
    <property type="match status" value="1"/>
</dbReference>
<dbReference type="InterPro" id="IPR002792">
    <property type="entry name" value="TRAM_dom"/>
</dbReference>
<dbReference type="SFLD" id="SFLDF00413">
    <property type="entry name" value="CDK5RAP1"/>
    <property type="match status" value="1"/>
</dbReference>
<dbReference type="Gene3D" id="3.80.30.20">
    <property type="entry name" value="tm_1862 like domain"/>
    <property type="match status" value="1"/>
</dbReference>
<evidence type="ECO:0000259" key="15">
    <source>
        <dbReference type="PROSITE" id="PS51449"/>
    </source>
</evidence>
<comment type="cofactor">
    <cofactor evidence="13">
        <name>[4Fe-4S] cluster</name>
        <dbReference type="ChEBI" id="CHEBI:49883"/>
    </cofactor>
    <text evidence="13">Binds 2 [4Fe-4S] clusters. One cluster is coordinated with 3 cysteines and an exchangeable S-adenosyl-L-methionine.</text>
</comment>
<feature type="binding site" evidence="13">
    <location>
        <position position="194"/>
    </location>
    <ligand>
        <name>[4Fe-4S] cluster</name>
        <dbReference type="ChEBI" id="CHEBI:49883"/>
        <label>2</label>
        <note>4Fe-4S-S-AdoMet</note>
    </ligand>
</feature>
<feature type="binding site" evidence="13">
    <location>
        <position position="112"/>
    </location>
    <ligand>
        <name>[4Fe-4S] cluster</name>
        <dbReference type="ChEBI" id="CHEBI:49883"/>
        <label>1</label>
    </ligand>
</feature>
<dbReference type="FunFam" id="3.80.30.20:FF:000001">
    <property type="entry name" value="tRNA-2-methylthio-N(6)-dimethylallyladenosine synthase 2"/>
    <property type="match status" value="1"/>
</dbReference>
<dbReference type="InterPro" id="IPR058240">
    <property type="entry name" value="rSAM_sf"/>
</dbReference>
<dbReference type="HAMAP" id="MF_01864">
    <property type="entry name" value="tRNA_metthiotr_MiaB"/>
    <property type="match status" value="1"/>
</dbReference>
<dbReference type="PROSITE" id="PS50926">
    <property type="entry name" value="TRAM"/>
    <property type="match status" value="1"/>
</dbReference>
<dbReference type="OrthoDB" id="9805215at2"/>
<keyword evidence="3 13" id="KW-0963">Cytoplasm</keyword>
<evidence type="ECO:0000256" key="4">
    <source>
        <dbReference type="ARBA" id="ARBA00022679"/>
    </source>
</evidence>
<feature type="domain" description="TRAM" evidence="14">
    <location>
        <begin position="430"/>
        <end position="493"/>
    </location>
</feature>
<feature type="binding site" evidence="13">
    <location>
        <position position="191"/>
    </location>
    <ligand>
        <name>[4Fe-4S] cluster</name>
        <dbReference type="ChEBI" id="CHEBI:49883"/>
        <label>2</label>
        <note>4Fe-4S-S-AdoMet</note>
    </ligand>
</feature>
<keyword evidence="4 13" id="KW-0808">Transferase</keyword>
<dbReference type="Pfam" id="PF04055">
    <property type="entry name" value="Radical_SAM"/>
    <property type="match status" value="1"/>
</dbReference>
<dbReference type="GO" id="GO:0051539">
    <property type="term" value="F:4 iron, 4 sulfur cluster binding"/>
    <property type="evidence" value="ECO:0007669"/>
    <property type="project" value="UniProtKB-UniRule"/>
</dbReference>
<comment type="similarity">
    <text evidence="13">Belongs to the methylthiotransferase family. MiaB subfamily.</text>
</comment>
<dbReference type="Pfam" id="PF01938">
    <property type="entry name" value="TRAM"/>
    <property type="match status" value="1"/>
</dbReference>
<dbReference type="InterPro" id="IPR006463">
    <property type="entry name" value="MiaB_methiolase"/>
</dbReference>
<dbReference type="PANTHER" id="PTHR43020">
    <property type="entry name" value="CDK5 REGULATORY SUBUNIT-ASSOCIATED PROTEIN 1"/>
    <property type="match status" value="1"/>
</dbReference>
<organism evidence="17 18">
    <name type="scientific">Spirosoma telluris</name>
    <dbReference type="NCBI Taxonomy" id="2183553"/>
    <lineage>
        <taxon>Bacteria</taxon>
        <taxon>Pseudomonadati</taxon>
        <taxon>Bacteroidota</taxon>
        <taxon>Cytophagia</taxon>
        <taxon>Cytophagales</taxon>
        <taxon>Cytophagaceae</taxon>
        <taxon>Spirosoma</taxon>
    </lineage>
</organism>
<dbReference type="SFLD" id="SFLDG01061">
    <property type="entry name" value="methylthiotransferase"/>
    <property type="match status" value="1"/>
</dbReference>
<keyword evidence="8 13" id="KW-0411">Iron-sulfur</keyword>
<evidence type="ECO:0000256" key="5">
    <source>
        <dbReference type="ARBA" id="ARBA00022691"/>
    </source>
</evidence>
<keyword evidence="18" id="KW-1185">Reference proteome</keyword>
<comment type="subcellular location">
    <subcellularLocation>
        <location evidence="13">Cytoplasm</location>
    </subcellularLocation>
</comment>
<evidence type="ECO:0000256" key="9">
    <source>
        <dbReference type="ARBA" id="ARBA00033765"/>
    </source>
</evidence>
<dbReference type="Gene3D" id="3.40.50.12160">
    <property type="entry name" value="Methylthiotransferase, N-terminal domain"/>
    <property type="match status" value="1"/>
</dbReference>
<feature type="binding site" evidence="13">
    <location>
        <position position="78"/>
    </location>
    <ligand>
        <name>[4Fe-4S] cluster</name>
        <dbReference type="ChEBI" id="CHEBI:49883"/>
        <label>1</label>
    </ligand>
</feature>
<evidence type="ECO:0000256" key="8">
    <source>
        <dbReference type="ARBA" id="ARBA00023014"/>
    </source>
</evidence>
<dbReference type="InterPro" id="IPR020612">
    <property type="entry name" value="Methylthiotransferase_CS"/>
</dbReference>
<comment type="subunit">
    <text evidence="13">Monomer.</text>
</comment>
<dbReference type="InterPro" id="IPR038135">
    <property type="entry name" value="Methylthiotransferase_N_sf"/>
</dbReference>
<dbReference type="Proteomes" id="UP000249016">
    <property type="component" value="Unassembled WGS sequence"/>
</dbReference>
<comment type="caution">
    <text evidence="17">The sequence shown here is derived from an EMBL/GenBank/DDBJ whole genome shotgun (WGS) entry which is preliminary data.</text>
</comment>
<keyword evidence="13" id="KW-0819">tRNA processing</keyword>
<evidence type="ECO:0000256" key="6">
    <source>
        <dbReference type="ARBA" id="ARBA00022723"/>
    </source>
</evidence>
<evidence type="ECO:0000256" key="11">
    <source>
        <dbReference type="ARBA" id="ARBA00080698"/>
    </source>
</evidence>
<keyword evidence="5 13" id="KW-0949">S-adenosyl-L-methionine</keyword>
<keyword evidence="6 13" id="KW-0479">Metal-binding</keyword>
<dbReference type="GO" id="GO:0035597">
    <property type="term" value="F:tRNA-2-methylthio-N(6)-dimethylallyladenosine(37) synthase activity"/>
    <property type="evidence" value="ECO:0007669"/>
    <property type="project" value="UniProtKB-EC"/>
</dbReference>
<evidence type="ECO:0000259" key="14">
    <source>
        <dbReference type="PROSITE" id="PS50926"/>
    </source>
</evidence>
<name>A0A327NJG8_9BACT</name>
<evidence type="ECO:0000256" key="2">
    <source>
        <dbReference type="ARBA" id="ARBA00022485"/>
    </source>
</evidence>
<dbReference type="InterPro" id="IPR007197">
    <property type="entry name" value="rSAM"/>
</dbReference>
<keyword evidence="7 13" id="KW-0408">Iron</keyword>
<dbReference type="Pfam" id="PF00919">
    <property type="entry name" value="UPF0004"/>
    <property type="match status" value="1"/>
</dbReference>
<evidence type="ECO:0000256" key="3">
    <source>
        <dbReference type="ARBA" id="ARBA00022490"/>
    </source>
</evidence>
<dbReference type="PROSITE" id="PS51449">
    <property type="entry name" value="MTTASE_N"/>
    <property type="match status" value="1"/>
</dbReference>
<evidence type="ECO:0000256" key="13">
    <source>
        <dbReference type="HAMAP-Rule" id="MF_01864"/>
    </source>
</evidence>
<dbReference type="PROSITE" id="PS01278">
    <property type="entry name" value="MTTASE_RADICAL"/>
    <property type="match status" value="1"/>
</dbReference>
<dbReference type="AlphaFoldDB" id="A0A327NJG8"/>
<feature type="domain" description="Radical SAM core" evidence="16">
    <location>
        <begin position="173"/>
        <end position="428"/>
    </location>
</feature>
<evidence type="ECO:0000256" key="7">
    <source>
        <dbReference type="ARBA" id="ARBA00023004"/>
    </source>
</evidence>
<dbReference type="InterPro" id="IPR013848">
    <property type="entry name" value="Methylthiotransferase_N"/>
</dbReference>
<dbReference type="GO" id="GO:0046872">
    <property type="term" value="F:metal ion binding"/>
    <property type="evidence" value="ECO:0007669"/>
    <property type="project" value="UniProtKB-KW"/>
</dbReference>
<evidence type="ECO:0000256" key="1">
    <source>
        <dbReference type="ARBA" id="ARBA00003234"/>
    </source>
</evidence>
<dbReference type="GO" id="GO:0005829">
    <property type="term" value="C:cytosol"/>
    <property type="evidence" value="ECO:0007669"/>
    <property type="project" value="TreeGrafter"/>
</dbReference>
<evidence type="ECO:0000313" key="18">
    <source>
        <dbReference type="Proteomes" id="UP000249016"/>
    </source>
</evidence>
<dbReference type="FunFam" id="3.40.50.12160:FF:000003">
    <property type="entry name" value="CDK5 regulatory subunit-associated protein 1"/>
    <property type="match status" value="1"/>
</dbReference>
<evidence type="ECO:0000256" key="10">
    <source>
        <dbReference type="ARBA" id="ARBA00068570"/>
    </source>
</evidence>
<dbReference type="EMBL" id="QLII01000001">
    <property type="protein sequence ID" value="RAI74176.1"/>
    <property type="molecule type" value="Genomic_DNA"/>
</dbReference>
<evidence type="ECO:0000259" key="16">
    <source>
        <dbReference type="PROSITE" id="PS51918"/>
    </source>
</evidence>
<gene>
    <name evidence="13" type="primary">miaB</name>
    <name evidence="17" type="ORF">HMF3257_07230</name>
</gene>
<dbReference type="SFLD" id="SFLDG01082">
    <property type="entry name" value="B12-binding_domain_containing"/>
    <property type="match status" value="1"/>
</dbReference>
<feature type="domain" description="MTTase N-terminal" evidence="15">
    <location>
        <begin position="33"/>
        <end position="149"/>
    </location>
</feature>